<dbReference type="InterPro" id="IPR037883">
    <property type="entry name" value="Knr4/Smi1-like_sf"/>
</dbReference>
<dbReference type="GO" id="GO:0030527">
    <property type="term" value="F:structural constituent of chromatin"/>
    <property type="evidence" value="ECO:0007669"/>
    <property type="project" value="InterPro"/>
</dbReference>
<comment type="function">
    <text evidence="1">Might have a role in establishing the nucleoid structure of elementary bodies.</text>
</comment>
<feature type="compositionally biased region" description="Basic residues" evidence="3">
    <location>
        <begin position="356"/>
        <end position="372"/>
    </location>
</feature>
<gene>
    <name evidence="4" type="ORF">CYFUS_009472</name>
</gene>
<evidence type="ECO:0000313" key="5">
    <source>
        <dbReference type="Proteomes" id="UP000217257"/>
    </source>
</evidence>
<proteinExistence type="inferred from homology"/>
<dbReference type="GO" id="GO:0003677">
    <property type="term" value="F:DNA binding"/>
    <property type="evidence" value="ECO:0007669"/>
    <property type="project" value="InterPro"/>
</dbReference>
<evidence type="ECO:0000256" key="2">
    <source>
        <dbReference type="ARBA" id="ARBA00008424"/>
    </source>
</evidence>
<evidence type="ECO:0000256" key="1">
    <source>
        <dbReference type="ARBA" id="ARBA00002344"/>
    </source>
</evidence>
<evidence type="ECO:0000313" key="4">
    <source>
        <dbReference type="EMBL" id="ATB43991.1"/>
    </source>
</evidence>
<name>A0A250JKR6_9BACT</name>
<feature type="compositionally biased region" description="Basic and acidic residues" evidence="3">
    <location>
        <begin position="269"/>
        <end position="290"/>
    </location>
</feature>
<evidence type="ECO:0008006" key="6">
    <source>
        <dbReference type="Google" id="ProtNLM"/>
    </source>
</evidence>
<feature type="compositionally biased region" description="Acidic residues" evidence="3">
    <location>
        <begin position="195"/>
        <end position="238"/>
    </location>
</feature>
<dbReference type="InterPro" id="IPR009970">
    <property type="entry name" value="HC2"/>
</dbReference>
<dbReference type="Pfam" id="PF07382">
    <property type="entry name" value="HC2"/>
    <property type="match status" value="1"/>
</dbReference>
<protein>
    <recommendedName>
        <fullName evidence="6">Knr4/Smi1-like domain-containing protein</fullName>
    </recommendedName>
</protein>
<dbReference type="GO" id="GO:0030261">
    <property type="term" value="P:chromosome condensation"/>
    <property type="evidence" value="ECO:0007669"/>
    <property type="project" value="InterPro"/>
</dbReference>
<comment type="similarity">
    <text evidence="2">Belongs to the histone H1/H5 family. HCT subfamily.</text>
</comment>
<evidence type="ECO:0000256" key="3">
    <source>
        <dbReference type="SAM" id="MobiDB-lite"/>
    </source>
</evidence>
<dbReference type="AlphaFoldDB" id="A0A250JKR6"/>
<dbReference type="KEGG" id="cfus:CYFUS_009472"/>
<feature type="compositionally biased region" description="Low complexity" evidence="3">
    <location>
        <begin position="291"/>
        <end position="315"/>
    </location>
</feature>
<organism evidence="4 5">
    <name type="scientific">Cystobacter fuscus</name>
    <dbReference type="NCBI Taxonomy" id="43"/>
    <lineage>
        <taxon>Bacteria</taxon>
        <taxon>Pseudomonadati</taxon>
        <taxon>Myxococcota</taxon>
        <taxon>Myxococcia</taxon>
        <taxon>Myxococcales</taxon>
        <taxon>Cystobacterineae</taxon>
        <taxon>Archangiaceae</taxon>
        <taxon>Cystobacter</taxon>
    </lineage>
</organism>
<sequence length="422" mass="44930">MHEWLEGLQKSAVRTSAGVGQEDVQRAETEYGVPFPEELATLFRAFNGGEFQGEVTLFALHGPEGSPSVLEKTRLMVEGLPAAGLWRIGLKGAHRHLFTARKSALQEQAESPLPGWVEPLSGDDWVYGTWDTEARELRLYRSLQAMLEVLVPPEEKEVEEFGDRTYARALSAVQGALSGLSVEYEEGESPKAQAEEEAGEQEEAEEEEEEAAAEEGEEEEAVEEEAEPIGADESDEELQQPVVAAARRRMGKIRKEGPQERSAPVTPLREVEPKAPSRPSARREATRPAKADTAAPARTSAAKKAAETKAPVSKAPAKKTAGKKAPAKKAAAKKAPASKAPAKKAAAKKAPASKASAKKAAAKKAPAKKTAAKKSAGTKTAAKKAPAKKAPAKKTAGKKAPAKKAAAKKAPAKKSPARRGRR</sequence>
<reference evidence="4 5" key="1">
    <citation type="submission" date="2017-06" db="EMBL/GenBank/DDBJ databases">
        <title>Sequencing and comparative analysis of myxobacterial genomes.</title>
        <authorList>
            <person name="Rupp O."/>
            <person name="Goesmann A."/>
            <person name="Sogaard-Andersen L."/>
        </authorList>
    </citation>
    <scope>NUCLEOTIDE SEQUENCE [LARGE SCALE GENOMIC DNA]</scope>
    <source>
        <strain evidence="4 5">DSM 52655</strain>
    </source>
</reference>
<feature type="compositionally biased region" description="Basic residues" evidence="3">
    <location>
        <begin position="381"/>
        <end position="422"/>
    </location>
</feature>
<accession>A0A250JKR6</accession>
<dbReference type="Proteomes" id="UP000217257">
    <property type="component" value="Chromosome"/>
</dbReference>
<dbReference type="EMBL" id="CP022098">
    <property type="protein sequence ID" value="ATB43991.1"/>
    <property type="molecule type" value="Genomic_DNA"/>
</dbReference>
<feature type="compositionally biased region" description="Basic residues" evidence="3">
    <location>
        <begin position="316"/>
        <end position="332"/>
    </location>
</feature>
<dbReference type="SUPFAM" id="SSF160631">
    <property type="entry name" value="SMI1/KNR4-like"/>
    <property type="match status" value="1"/>
</dbReference>
<dbReference type="RefSeq" id="WP_095991327.1">
    <property type="nucleotide sequence ID" value="NZ_CP022098.1"/>
</dbReference>
<feature type="region of interest" description="Disordered" evidence="3">
    <location>
        <begin position="183"/>
        <end position="422"/>
    </location>
</feature>